<dbReference type="PANTHER" id="PTHR46148:SF60">
    <property type="entry name" value="CHROMO DOMAIN-CONTAINING PROTEIN"/>
    <property type="match status" value="1"/>
</dbReference>
<evidence type="ECO:0000313" key="2">
    <source>
        <dbReference type="EMBL" id="WMV24492.1"/>
    </source>
</evidence>
<evidence type="ECO:0000259" key="1">
    <source>
        <dbReference type="Pfam" id="PF24626"/>
    </source>
</evidence>
<dbReference type="EMBL" id="CP133615">
    <property type="protein sequence ID" value="WMV24492.1"/>
    <property type="molecule type" value="Genomic_DNA"/>
</dbReference>
<keyword evidence="3" id="KW-1185">Reference proteome</keyword>
<dbReference type="InterPro" id="IPR056924">
    <property type="entry name" value="SH3_Tf2-1"/>
</dbReference>
<organism evidence="2 3">
    <name type="scientific">Solanum verrucosum</name>
    <dbReference type="NCBI Taxonomy" id="315347"/>
    <lineage>
        <taxon>Eukaryota</taxon>
        <taxon>Viridiplantae</taxon>
        <taxon>Streptophyta</taxon>
        <taxon>Embryophyta</taxon>
        <taxon>Tracheophyta</taxon>
        <taxon>Spermatophyta</taxon>
        <taxon>Magnoliopsida</taxon>
        <taxon>eudicotyledons</taxon>
        <taxon>Gunneridae</taxon>
        <taxon>Pentapetalae</taxon>
        <taxon>asterids</taxon>
        <taxon>lamiids</taxon>
        <taxon>Solanales</taxon>
        <taxon>Solanaceae</taxon>
        <taxon>Solanoideae</taxon>
        <taxon>Solaneae</taxon>
        <taxon>Solanum</taxon>
    </lineage>
</organism>
<accession>A0AAF0QIQ9</accession>
<dbReference type="PANTHER" id="PTHR46148">
    <property type="entry name" value="CHROMO DOMAIN-CONTAINING PROTEIN"/>
    <property type="match status" value="1"/>
</dbReference>
<evidence type="ECO:0000313" key="3">
    <source>
        <dbReference type="Proteomes" id="UP001234989"/>
    </source>
</evidence>
<dbReference type="Proteomes" id="UP001234989">
    <property type="component" value="Chromosome 4"/>
</dbReference>
<sequence length="95" mass="10567">MKGVMRFAKKGRLKYPRFIGLFDILSCVGEVAYKLALPPSLSVVHLVFHVSMLPKYVLNESHLLSFDSVVLGPNLSFKDKPIAILDRLNTFFGGG</sequence>
<reference evidence="2" key="1">
    <citation type="submission" date="2023-08" db="EMBL/GenBank/DDBJ databases">
        <title>A de novo genome assembly of Solanum verrucosum Schlechtendal, a Mexican diploid species geographically isolated from the other diploid A-genome species in potato relatives.</title>
        <authorList>
            <person name="Hosaka K."/>
        </authorList>
    </citation>
    <scope>NUCLEOTIDE SEQUENCE</scope>
    <source>
        <tissue evidence="2">Young leaves</tissue>
    </source>
</reference>
<feature type="domain" description="Tf2-1-like SH3-like" evidence="1">
    <location>
        <begin position="6"/>
        <end position="57"/>
    </location>
</feature>
<gene>
    <name evidence="2" type="ORF">MTR67_017877</name>
</gene>
<dbReference type="AlphaFoldDB" id="A0AAF0QIQ9"/>
<protein>
    <recommendedName>
        <fullName evidence="1">Tf2-1-like SH3-like domain-containing protein</fullName>
    </recommendedName>
</protein>
<proteinExistence type="predicted"/>
<dbReference type="Pfam" id="PF24626">
    <property type="entry name" value="SH3_Tf2-1"/>
    <property type="match status" value="1"/>
</dbReference>
<name>A0AAF0QIQ9_SOLVR</name>